<reference evidence="1" key="1">
    <citation type="submission" date="2022-10" db="EMBL/GenBank/DDBJ databases">
        <title>Culturing micro-colonial fungi from biological soil crusts in the Mojave desert and describing Neophaeococcomyces mojavensis, and introducing the new genera and species Taxawa tesnikishii.</title>
        <authorList>
            <person name="Kurbessoian T."/>
            <person name="Stajich J.E."/>
        </authorList>
    </citation>
    <scope>NUCLEOTIDE SEQUENCE</scope>
    <source>
        <strain evidence="1">JES_112</strain>
    </source>
</reference>
<keyword evidence="2" id="KW-1185">Reference proteome</keyword>
<proteinExistence type="predicted"/>
<comment type="caution">
    <text evidence="1">The sequence shown here is derived from an EMBL/GenBank/DDBJ whole genome shotgun (WGS) entry which is preliminary data.</text>
</comment>
<evidence type="ECO:0000313" key="2">
    <source>
        <dbReference type="Proteomes" id="UP001172386"/>
    </source>
</evidence>
<sequence>MRSFTHVLFFMTLLAGSSQAQRDSKICNDISGNAILGNGLSISTASINIDFDCNSASTPAATVVPAPKTTHLIRVGMEGQFLFNPSQVQAKPGDVVTFQFRRLNHTVTESSLQSPCQKTPGGFDSGFGNFNLNDDEDKFVAFNVRDTDPRWFFCAQSNPFSHCSAGMVFGLNPGNLMNTFLDNAQQRLPLTPGYAGPYSRPPPTVPVVDGLGTGNSTSPDWSAANSTIVNSTVLNAQNVTLDWPTTNLTVSIIHQTSSWSSYLPDTITQSATTQPATTQLATTQPATAQSFTTQPTGSSILAANLTSTPSNTSLEVKTFTGGSSTWKEATVPGQTLAVYFIILSSVALMLA</sequence>
<protein>
    <submittedName>
        <fullName evidence="1">Uncharacterized protein</fullName>
    </submittedName>
</protein>
<accession>A0ACC3A3B1</accession>
<dbReference type="EMBL" id="JAPDRQ010000113">
    <property type="protein sequence ID" value="KAJ9654726.1"/>
    <property type="molecule type" value="Genomic_DNA"/>
</dbReference>
<dbReference type="Proteomes" id="UP001172386">
    <property type="component" value="Unassembled WGS sequence"/>
</dbReference>
<organism evidence="1 2">
    <name type="scientific">Neophaeococcomyces mojaviensis</name>
    <dbReference type="NCBI Taxonomy" id="3383035"/>
    <lineage>
        <taxon>Eukaryota</taxon>
        <taxon>Fungi</taxon>
        <taxon>Dikarya</taxon>
        <taxon>Ascomycota</taxon>
        <taxon>Pezizomycotina</taxon>
        <taxon>Eurotiomycetes</taxon>
        <taxon>Chaetothyriomycetidae</taxon>
        <taxon>Chaetothyriales</taxon>
        <taxon>Chaetothyriales incertae sedis</taxon>
        <taxon>Neophaeococcomyces</taxon>
    </lineage>
</organism>
<gene>
    <name evidence="1" type="ORF">H2198_006244</name>
</gene>
<evidence type="ECO:0000313" key="1">
    <source>
        <dbReference type="EMBL" id="KAJ9654726.1"/>
    </source>
</evidence>
<name>A0ACC3A3B1_9EURO</name>